<comment type="similarity">
    <text evidence="2">Belongs to the actin-binding proteins ADF family. Twinfilin subfamily.</text>
</comment>
<dbReference type="Gene3D" id="3.40.20.10">
    <property type="entry name" value="Severin"/>
    <property type="match status" value="2"/>
</dbReference>
<comment type="subunit">
    <text evidence="7">Interacts with G-actin; ADP-actin form.</text>
</comment>
<feature type="domain" description="ADF-H" evidence="9">
    <location>
        <begin position="208"/>
        <end position="333"/>
    </location>
</feature>
<dbReference type="InterPro" id="IPR029006">
    <property type="entry name" value="ADF-H/Gelsolin-like_dom_sf"/>
</dbReference>
<feature type="compositionally biased region" description="Basic and acidic residues" evidence="8">
    <location>
        <begin position="159"/>
        <end position="193"/>
    </location>
</feature>
<comment type="caution">
    <text evidence="10">The sequence shown here is derived from an EMBL/GenBank/DDBJ whole genome shotgun (WGS) entry which is preliminary data.</text>
</comment>
<feature type="region of interest" description="Disordered" evidence="8">
    <location>
        <begin position="146"/>
        <end position="202"/>
    </location>
</feature>
<dbReference type="GO" id="GO:0051015">
    <property type="term" value="F:actin filament binding"/>
    <property type="evidence" value="ECO:0007669"/>
    <property type="project" value="TreeGrafter"/>
</dbReference>
<gene>
    <name evidence="10" type="ORF">AJ79_02430</name>
</gene>
<dbReference type="GO" id="GO:0030042">
    <property type="term" value="P:actin filament depolymerization"/>
    <property type="evidence" value="ECO:0007669"/>
    <property type="project" value="TreeGrafter"/>
</dbReference>
<keyword evidence="5" id="KW-0009">Actin-binding</keyword>
<dbReference type="PANTHER" id="PTHR13759:SF1">
    <property type="entry name" value="TWINFILIN"/>
    <property type="match status" value="1"/>
</dbReference>
<evidence type="ECO:0000256" key="5">
    <source>
        <dbReference type="ARBA" id="ARBA00023203"/>
    </source>
</evidence>
<feature type="region of interest" description="Disordered" evidence="8">
    <location>
        <begin position="337"/>
        <end position="362"/>
    </location>
</feature>
<dbReference type="SUPFAM" id="SSF55753">
    <property type="entry name" value="Actin depolymerizing proteins"/>
    <property type="match status" value="2"/>
</dbReference>
<dbReference type="GO" id="GO:0005737">
    <property type="term" value="C:cytoplasm"/>
    <property type="evidence" value="ECO:0007669"/>
    <property type="project" value="TreeGrafter"/>
</dbReference>
<dbReference type="STRING" id="1447875.A0A2B7Y342"/>
<keyword evidence="4" id="KW-0677">Repeat</keyword>
<dbReference type="Proteomes" id="UP000223968">
    <property type="component" value="Unassembled WGS sequence"/>
</dbReference>
<evidence type="ECO:0000256" key="8">
    <source>
        <dbReference type="SAM" id="MobiDB-lite"/>
    </source>
</evidence>
<keyword evidence="6" id="KW-0206">Cytoskeleton</keyword>
<evidence type="ECO:0000259" key="9">
    <source>
        <dbReference type="Pfam" id="PF00241"/>
    </source>
</evidence>
<evidence type="ECO:0000256" key="3">
    <source>
        <dbReference type="ARBA" id="ARBA00022490"/>
    </source>
</evidence>
<proteinExistence type="inferred from homology"/>
<dbReference type="OrthoDB" id="10006997at2759"/>
<accession>A0A2B7Y342</accession>
<evidence type="ECO:0000256" key="2">
    <source>
        <dbReference type="ARBA" id="ARBA00009557"/>
    </source>
</evidence>
<dbReference type="GO" id="GO:0051016">
    <property type="term" value="P:barbed-end actin filament capping"/>
    <property type="evidence" value="ECO:0007669"/>
    <property type="project" value="TreeGrafter"/>
</dbReference>
<sequence>MVLLEIPVSEELKEAFNTFAETPSHFCLPATIVNERSIVPLEPIPFPSSPADDDSLFFESLPLLSPLVQPDTAIHLILRRTTDAQDFTAVTYVGDNLSDRRAKFYFPATRSSLVNGLGKERFATSFEASDAKEVLEKKEWEKRDADKNVATGAADDDKEAERRRNDLLGREERELIEVRRQEERERTMGKRDTGFGGSGSGQSKINLAIGDGVEEALKGLNASEGTAVVRLTIEPANETLTLISSESDVEPSALQDLISTSTAQYTFYKYPEDKGIVFIYTFPKDPEQGKSRMAHIKESMLHANSRFGVLEIAERQGIKSPYKLEQIEAKEVTAGKLDDVVNPRKEADAAPKPFARPRRPGR</sequence>
<evidence type="ECO:0000256" key="7">
    <source>
        <dbReference type="ARBA" id="ARBA00038532"/>
    </source>
</evidence>
<evidence type="ECO:0000256" key="6">
    <source>
        <dbReference type="ARBA" id="ARBA00023212"/>
    </source>
</evidence>
<comment type="subcellular location">
    <subcellularLocation>
        <location evidence="1">Cytoplasm</location>
        <location evidence="1">Cytoskeleton</location>
    </subcellularLocation>
</comment>
<dbReference type="InterPro" id="IPR002108">
    <property type="entry name" value="ADF-H"/>
</dbReference>
<evidence type="ECO:0000256" key="4">
    <source>
        <dbReference type="ARBA" id="ARBA00022737"/>
    </source>
</evidence>
<organism evidence="10 11">
    <name type="scientific">Helicocarpus griseus UAMH5409</name>
    <dbReference type="NCBI Taxonomy" id="1447875"/>
    <lineage>
        <taxon>Eukaryota</taxon>
        <taxon>Fungi</taxon>
        <taxon>Dikarya</taxon>
        <taxon>Ascomycota</taxon>
        <taxon>Pezizomycotina</taxon>
        <taxon>Eurotiomycetes</taxon>
        <taxon>Eurotiomycetidae</taxon>
        <taxon>Onygenales</taxon>
        <taxon>Ajellomycetaceae</taxon>
        <taxon>Helicocarpus</taxon>
    </lineage>
</organism>
<dbReference type="GO" id="GO:0003785">
    <property type="term" value="F:actin monomer binding"/>
    <property type="evidence" value="ECO:0007669"/>
    <property type="project" value="TreeGrafter"/>
</dbReference>
<dbReference type="GO" id="GO:0005884">
    <property type="term" value="C:actin filament"/>
    <property type="evidence" value="ECO:0007669"/>
    <property type="project" value="TreeGrafter"/>
</dbReference>
<dbReference type="AlphaFoldDB" id="A0A2B7Y342"/>
<keyword evidence="11" id="KW-1185">Reference proteome</keyword>
<keyword evidence="3" id="KW-0963">Cytoplasm</keyword>
<protein>
    <recommendedName>
        <fullName evidence="9">ADF-H domain-containing protein</fullName>
    </recommendedName>
</protein>
<evidence type="ECO:0000256" key="1">
    <source>
        <dbReference type="ARBA" id="ARBA00004245"/>
    </source>
</evidence>
<dbReference type="EMBL" id="PDNB01000025">
    <property type="protein sequence ID" value="PGH15453.1"/>
    <property type="molecule type" value="Genomic_DNA"/>
</dbReference>
<evidence type="ECO:0000313" key="11">
    <source>
        <dbReference type="Proteomes" id="UP000223968"/>
    </source>
</evidence>
<name>A0A2B7Y342_9EURO</name>
<dbReference type="InterPro" id="IPR028458">
    <property type="entry name" value="Twinfilin"/>
</dbReference>
<evidence type="ECO:0000313" key="10">
    <source>
        <dbReference type="EMBL" id="PGH15453.1"/>
    </source>
</evidence>
<feature type="compositionally biased region" description="Basic and acidic residues" evidence="8">
    <location>
        <begin position="337"/>
        <end position="349"/>
    </location>
</feature>
<dbReference type="Pfam" id="PF00241">
    <property type="entry name" value="Cofilin_ADF"/>
    <property type="match status" value="1"/>
</dbReference>
<reference evidence="10 11" key="1">
    <citation type="submission" date="2017-10" db="EMBL/GenBank/DDBJ databases">
        <title>Comparative genomics in systemic dimorphic fungi from Ajellomycetaceae.</title>
        <authorList>
            <person name="Munoz J.F."/>
            <person name="Mcewen J.G."/>
            <person name="Clay O.K."/>
            <person name="Cuomo C.A."/>
        </authorList>
    </citation>
    <scope>NUCLEOTIDE SEQUENCE [LARGE SCALE GENOMIC DNA]</scope>
    <source>
        <strain evidence="10 11">UAMH5409</strain>
    </source>
</reference>
<dbReference type="PANTHER" id="PTHR13759">
    <property type="entry name" value="TWINFILIN"/>
    <property type="match status" value="1"/>
</dbReference>